<reference evidence="1 2" key="1">
    <citation type="submission" date="2019-03" db="EMBL/GenBank/DDBJ databases">
        <title>Single cell metagenomics reveals metabolic interactions within the superorganism composed of flagellate Streblomastix strix and complex community of Bacteroidetes bacteria on its surface.</title>
        <authorList>
            <person name="Treitli S.C."/>
            <person name="Kolisko M."/>
            <person name="Husnik F."/>
            <person name="Keeling P."/>
            <person name="Hampl V."/>
        </authorList>
    </citation>
    <scope>NUCLEOTIDE SEQUENCE [LARGE SCALE GENOMIC DNA]</scope>
    <source>
        <strain evidence="1">ST1C</strain>
    </source>
</reference>
<sequence>YRSNYELKSNFVIALGTGGSNTSVWSPIGTGCGNSTIGLGQRSLIYAYSSGKSDKPATSNNLPSIYTNYKQRQHQHEIQSIQLNYKPTSSLIPHASVESVVIRNSLYEQTHVNDFRFVANEIGYIVLGGAGGVTELFMLPTVQIVVYVEILIQVFGIISIIKVQKVSILVSFKQLNVIFECKLTTKFVMSSTCTPQNDDNNWSPPPANKTDVSSLPVLANPAAFTFELNVFVPYIVQLSQRLTKALQISPLVKQSSSYSDIDNSSSSLRKTP</sequence>
<proteinExistence type="predicted"/>
<dbReference type="Proteomes" id="UP000324800">
    <property type="component" value="Unassembled WGS sequence"/>
</dbReference>
<gene>
    <name evidence="1" type="ORF">EZS28_051783</name>
</gene>
<evidence type="ECO:0000313" key="2">
    <source>
        <dbReference type="Proteomes" id="UP000324800"/>
    </source>
</evidence>
<accession>A0A5J4T5E3</accession>
<protein>
    <submittedName>
        <fullName evidence="1">Uncharacterized protein</fullName>
    </submittedName>
</protein>
<dbReference type="AlphaFoldDB" id="A0A5J4T5E3"/>
<dbReference type="EMBL" id="SNRW01039480">
    <property type="protein sequence ID" value="KAA6352690.1"/>
    <property type="molecule type" value="Genomic_DNA"/>
</dbReference>
<comment type="caution">
    <text evidence="1">The sequence shown here is derived from an EMBL/GenBank/DDBJ whole genome shotgun (WGS) entry which is preliminary data.</text>
</comment>
<evidence type="ECO:0000313" key="1">
    <source>
        <dbReference type="EMBL" id="KAA6352690.1"/>
    </source>
</evidence>
<name>A0A5J4T5E3_9EUKA</name>
<organism evidence="1 2">
    <name type="scientific">Streblomastix strix</name>
    <dbReference type="NCBI Taxonomy" id="222440"/>
    <lineage>
        <taxon>Eukaryota</taxon>
        <taxon>Metamonada</taxon>
        <taxon>Preaxostyla</taxon>
        <taxon>Oxymonadida</taxon>
        <taxon>Streblomastigidae</taxon>
        <taxon>Streblomastix</taxon>
    </lineage>
</organism>
<feature type="non-terminal residue" evidence="1">
    <location>
        <position position="1"/>
    </location>
</feature>